<dbReference type="Proteomes" id="UP000746612">
    <property type="component" value="Unassembled WGS sequence"/>
</dbReference>
<sequence>MLCHVIYGLLAVASLLGDAAAGPCKPSRTLTLVTSSIVIDTTLSLTLDTTLSNVTEDASLSTASDSLSTSTTEDSSSTTSRVTSSIAVDTTLSLTLDITLSSVTEDTSVSTVSDYGSTSTDITLSMPTDDALSSTTDASTSWTSTINAVSTTETTSSVETSLSTTEISTTTQQVSTTTTEAVTTTEAATTTSDAPAIQPTFALQLANSARQSVNGKKPRYKKGSSGSAMYLTVSAALENSYVTGDFHLEASTNRLMVGDMYAAVGAAPAAILFAETIDDVASKNHLYISCSPLVLGQKLECVLEGTSRSQFYVYYLEQISTPMLICPPGSPPNSGYNTVDLIVVEA</sequence>
<protein>
    <submittedName>
        <fullName evidence="1">Uncharacterized protein</fullName>
    </submittedName>
</protein>
<organism evidence="1 2">
    <name type="scientific">Gibberella zeae</name>
    <name type="common">Wheat head blight fungus</name>
    <name type="synonym">Fusarium graminearum</name>
    <dbReference type="NCBI Taxonomy" id="5518"/>
    <lineage>
        <taxon>Eukaryota</taxon>
        <taxon>Fungi</taxon>
        <taxon>Dikarya</taxon>
        <taxon>Ascomycota</taxon>
        <taxon>Pezizomycotina</taxon>
        <taxon>Sordariomycetes</taxon>
        <taxon>Hypocreomycetidae</taxon>
        <taxon>Hypocreales</taxon>
        <taxon>Nectriaceae</taxon>
        <taxon>Fusarium</taxon>
    </lineage>
</organism>
<comment type="caution">
    <text evidence="1">The sequence shown here is derived from an EMBL/GenBank/DDBJ whole genome shotgun (WGS) entry which is preliminary data.</text>
</comment>
<dbReference type="AlphaFoldDB" id="A0A4U9FIP2"/>
<reference evidence="1" key="1">
    <citation type="submission" date="2021-03" db="EMBL/GenBank/DDBJ databases">
        <authorList>
            <person name="Alouane T."/>
            <person name="Langin T."/>
            <person name="Bonhomme L."/>
        </authorList>
    </citation>
    <scope>NUCLEOTIDE SEQUENCE</scope>
    <source>
        <strain evidence="1">MDC_Fg202</strain>
    </source>
</reference>
<evidence type="ECO:0000313" key="2">
    <source>
        <dbReference type="Proteomes" id="UP000746612"/>
    </source>
</evidence>
<accession>A0A4U9FIP2</accession>
<proteinExistence type="predicted"/>
<evidence type="ECO:0000313" key="1">
    <source>
        <dbReference type="EMBL" id="CAG2007079.1"/>
    </source>
</evidence>
<name>A0A4U9FIP2_GIBZA</name>
<dbReference type="OrthoDB" id="5095207at2759"/>
<dbReference type="EMBL" id="CAJPIJ010000185">
    <property type="protein sequence ID" value="CAG2007079.1"/>
    <property type="molecule type" value="Genomic_DNA"/>
</dbReference>
<gene>
    <name evidence="1" type="ORF">MDCFG202_LOCUS534576</name>
</gene>